<name>A0ABW3K1X3_9BACT</name>
<protein>
    <submittedName>
        <fullName evidence="2">Phage abortive infection protein</fullName>
    </submittedName>
</protein>
<dbReference type="Pfam" id="PF16872">
    <property type="entry name" value="putAbiC"/>
    <property type="match status" value="1"/>
</dbReference>
<dbReference type="Proteomes" id="UP001597112">
    <property type="component" value="Unassembled WGS sequence"/>
</dbReference>
<accession>A0ABW3K1X3</accession>
<keyword evidence="1" id="KW-1133">Transmembrane helix</keyword>
<comment type="caution">
    <text evidence="2">The sequence shown here is derived from an EMBL/GenBank/DDBJ whole genome shotgun (WGS) entry which is preliminary data.</text>
</comment>
<dbReference type="RefSeq" id="WP_377577866.1">
    <property type="nucleotide sequence ID" value="NZ_JBHTKA010000001.1"/>
</dbReference>
<dbReference type="EMBL" id="JBHTKA010000001">
    <property type="protein sequence ID" value="MFD0999431.1"/>
    <property type="molecule type" value="Genomic_DNA"/>
</dbReference>
<evidence type="ECO:0000256" key="1">
    <source>
        <dbReference type="SAM" id="Phobius"/>
    </source>
</evidence>
<proteinExistence type="predicted"/>
<feature type="transmembrane region" description="Helical" evidence="1">
    <location>
        <begin position="35"/>
        <end position="56"/>
    </location>
</feature>
<keyword evidence="3" id="KW-1185">Reference proteome</keyword>
<evidence type="ECO:0000313" key="2">
    <source>
        <dbReference type="EMBL" id="MFD0999431.1"/>
    </source>
</evidence>
<sequence>MFKEFFKWASIKLKKVNDLLALLTDEFEIGKLSTFLFVMLAIVFLWLLISVYEIIPNYYSSLNVGDKLDPGRLGDSYGAVTSLFSALAFAGLVYTILLQRKELKETRAEFSEQNLTLKTQKFETTFFHLLENHNNMVENMVVADDSIIRGRQLGQIKGRLYIKMFYDHIKAILASNKPLSNHAKEYFNLLAKFRDTELYFASMRVILMYIHSTLLIHQEDKKMYIDILRSKLGYFEIRILFYHVAFILNHGDTVQLRKLVLYYDLINLSDFKFFRSEHIELVNKLKEESKYLKYSDI</sequence>
<organism evidence="2 3">
    <name type="scientific">Ohtaekwangia kribbensis</name>
    <dbReference type="NCBI Taxonomy" id="688913"/>
    <lineage>
        <taxon>Bacteria</taxon>
        <taxon>Pseudomonadati</taxon>
        <taxon>Bacteroidota</taxon>
        <taxon>Cytophagia</taxon>
        <taxon>Cytophagales</taxon>
        <taxon>Fulvivirgaceae</taxon>
        <taxon>Ohtaekwangia</taxon>
    </lineage>
</organism>
<gene>
    <name evidence="2" type="ORF">ACFQ21_08940</name>
</gene>
<reference evidence="3" key="1">
    <citation type="journal article" date="2019" name="Int. J. Syst. Evol. Microbiol.">
        <title>The Global Catalogue of Microorganisms (GCM) 10K type strain sequencing project: providing services to taxonomists for standard genome sequencing and annotation.</title>
        <authorList>
            <consortium name="The Broad Institute Genomics Platform"/>
            <consortium name="The Broad Institute Genome Sequencing Center for Infectious Disease"/>
            <person name="Wu L."/>
            <person name="Ma J."/>
        </authorList>
    </citation>
    <scope>NUCLEOTIDE SEQUENCE [LARGE SCALE GENOMIC DNA]</scope>
    <source>
        <strain evidence="3">CCUG 58938</strain>
    </source>
</reference>
<evidence type="ECO:0000313" key="3">
    <source>
        <dbReference type="Proteomes" id="UP001597112"/>
    </source>
</evidence>
<keyword evidence="1" id="KW-0812">Transmembrane</keyword>
<keyword evidence="1" id="KW-0472">Membrane</keyword>
<dbReference type="InterPro" id="IPR031709">
    <property type="entry name" value="PutAbiC"/>
</dbReference>
<feature type="transmembrane region" description="Helical" evidence="1">
    <location>
        <begin position="76"/>
        <end position="97"/>
    </location>
</feature>